<gene>
    <name evidence="1" type="primary">fxsA</name>
    <name evidence="1" type="ORF">QEZ40_006281</name>
</gene>
<dbReference type="Proteomes" id="UP001223390">
    <property type="component" value="Unassembled WGS sequence"/>
</dbReference>
<evidence type="ECO:0000313" key="1">
    <source>
        <dbReference type="EMBL" id="MDK9500459.1"/>
    </source>
</evidence>
<comment type="caution">
    <text evidence="1">The sequence shown here is derived from an EMBL/GenBank/DDBJ whole genome shotgun (WGS) entry which is preliminary data.</text>
</comment>
<organism evidence="1 2">
    <name type="scientific">Streptomyces katrae</name>
    <dbReference type="NCBI Taxonomy" id="68223"/>
    <lineage>
        <taxon>Bacteria</taxon>
        <taxon>Bacillati</taxon>
        <taxon>Actinomycetota</taxon>
        <taxon>Actinomycetes</taxon>
        <taxon>Kitasatosporales</taxon>
        <taxon>Streptomycetaceae</taxon>
        <taxon>Streptomyces</taxon>
    </lineage>
</organism>
<dbReference type="EMBL" id="JASITI010000063">
    <property type="protein sequence ID" value="MDK9500459.1"/>
    <property type="molecule type" value="Genomic_DNA"/>
</dbReference>
<proteinExistence type="predicted"/>
<dbReference type="RefSeq" id="WP_285346079.1">
    <property type="nucleotide sequence ID" value="NZ_JASITI010000063.1"/>
</dbReference>
<sequence>MNTSTTPPTSTVKDRRVPLAKIDVRSASAAAVLERVLPSESGRRVQAPIFNSAL</sequence>
<keyword evidence="2" id="KW-1185">Reference proteome</keyword>
<reference evidence="1 2" key="1">
    <citation type="submission" date="2023-05" db="EMBL/GenBank/DDBJ databases">
        <title>Sequencing and Assembly of Streptomyces sp. NP73.</title>
        <authorList>
            <person name="Konwar A.N."/>
            <person name="Saikia K."/>
            <person name="Thakur D."/>
        </authorList>
    </citation>
    <scope>NUCLEOTIDE SEQUENCE [LARGE SCALE GENOMIC DNA]</scope>
    <source>
        <strain evidence="1 2">NP73</strain>
    </source>
</reference>
<accession>A0ABT7H4S7</accession>
<name>A0ABT7H4S7_9ACTN</name>
<dbReference type="InterPro" id="IPR026334">
    <property type="entry name" value="FxSxx-COOH"/>
</dbReference>
<dbReference type="NCBIfam" id="TIGR04268">
    <property type="entry name" value="FxSxx-COOH"/>
    <property type="match status" value="1"/>
</dbReference>
<evidence type="ECO:0000313" key="2">
    <source>
        <dbReference type="Proteomes" id="UP001223390"/>
    </source>
</evidence>
<protein>
    <submittedName>
        <fullName evidence="1">FxSxx-COOH protein</fullName>
    </submittedName>
</protein>